<dbReference type="Proteomes" id="UP000032061">
    <property type="component" value="Unassembled WGS sequence"/>
</dbReference>
<proteinExistence type="predicted"/>
<evidence type="ECO:0000313" key="4">
    <source>
        <dbReference type="Proteomes" id="UP000198302"/>
    </source>
</evidence>
<organism evidence="1 3">
    <name type="scientific">Flavobacterium hibernum</name>
    <dbReference type="NCBI Taxonomy" id="37752"/>
    <lineage>
        <taxon>Bacteria</taxon>
        <taxon>Pseudomonadati</taxon>
        <taxon>Bacteroidota</taxon>
        <taxon>Flavobacteriia</taxon>
        <taxon>Flavobacteriales</taxon>
        <taxon>Flavobacteriaceae</taxon>
        <taxon>Flavobacterium</taxon>
    </lineage>
</organism>
<evidence type="ECO:0000313" key="1">
    <source>
        <dbReference type="EMBL" id="KIO53419.1"/>
    </source>
</evidence>
<evidence type="ECO:0000313" key="2">
    <source>
        <dbReference type="EMBL" id="OXA88023.1"/>
    </source>
</evidence>
<protein>
    <submittedName>
        <fullName evidence="1">Uncharacterized protein</fullName>
    </submittedName>
</protein>
<comment type="caution">
    <text evidence="1">The sequence shown here is derived from an EMBL/GenBank/DDBJ whole genome shotgun (WGS) entry which is preliminary data.</text>
</comment>
<accession>A0A0D0EF36</accession>
<dbReference type="OrthoDB" id="1036397at2"/>
<dbReference type="Proteomes" id="UP000198302">
    <property type="component" value="Unassembled WGS sequence"/>
</dbReference>
<sequence>METNLDTIHIFKTNIGDQDPNCPVRQKLNAHSAIQQWSIDCDDVDCVLRVVSETLMPETIIDMITEFGHECQELD</sequence>
<keyword evidence="4" id="KW-1185">Reference proteome</keyword>
<dbReference type="STRING" id="37752.IW18_08950"/>
<gene>
    <name evidence="2" type="ORF">B0A73_09565</name>
    <name evidence="1" type="ORF">IW18_08950</name>
</gene>
<dbReference type="EMBL" id="JPRK01000007">
    <property type="protein sequence ID" value="KIO53419.1"/>
    <property type="molecule type" value="Genomic_DNA"/>
</dbReference>
<dbReference type="AlphaFoldDB" id="A0A0D0EF36"/>
<name>A0A0D0EF36_9FLAO</name>
<evidence type="ECO:0000313" key="3">
    <source>
        <dbReference type="Proteomes" id="UP000032061"/>
    </source>
</evidence>
<dbReference type="EMBL" id="MUGX01000011">
    <property type="protein sequence ID" value="OXA88023.1"/>
    <property type="molecule type" value="Genomic_DNA"/>
</dbReference>
<reference evidence="2 4" key="2">
    <citation type="submission" date="2016-11" db="EMBL/GenBank/DDBJ databases">
        <title>Whole genomes of Flavobacteriaceae.</title>
        <authorList>
            <person name="Stine C."/>
            <person name="Li C."/>
            <person name="Tadesse D."/>
        </authorList>
    </citation>
    <scope>NUCLEOTIDE SEQUENCE [LARGE SCALE GENOMIC DNA]</scope>
    <source>
        <strain evidence="2 4">ATCC 51468</strain>
    </source>
</reference>
<reference evidence="1 3" key="1">
    <citation type="submission" date="2015-01" db="EMBL/GenBank/DDBJ databases">
        <title>Genome of Flavobacterium hibernum DSM 12611.</title>
        <authorList>
            <person name="Stropko S.J."/>
            <person name="Pipes S.E."/>
            <person name="Newman J.D."/>
        </authorList>
    </citation>
    <scope>NUCLEOTIDE SEQUENCE [LARGE SCALE GENOMIC DNA]</scope>
    <source>
        <strain evidence="1 3">DSM 12611</strain>
    </source>
</reference>
<dbReference type="RefSeq" id="WP_041517244.1">
    <property type="nucleotide sequence ID" value="NZ_JPRK01000007.1"/>
</dbReference>